<protein>
    <recommendedName>
        <fullName evidence="2 3">Single-stranded DNA-binding protein</fullName>
        <shortName evidence="2">SSB</shortName>
    </recommendedName>
</protein>
<dbReference type="OrthoDB" id="4427276at2"/>
<sequence>MNDSIITLRGYVGADPVVRSVGEVSVANFRMACTPRKLNRTTGEWSDGVTQWFTVSAWRQLGENVGRSLRKGDPVVVQGRLSARSYVNKDGLEVNTFEVEATVVGHDLNRGMTSLSRNPRSLAAAAAPAPDPRDDDPERDPIADWRAPGADPWEEKPATADDVDAAAETETSAAA</sequence>
<evidence type="ECO:0000256" key="3">
    <source>
        <dbReference type="RuleBase" id="RU000524"/>
    </source>
</evidence>
<dbReference type="RefSeq" id="WP_071327015.1">
    <property type="nucleotide sequence ID" value="NZ_JZDQ02000012.1"/>
</dbReference>
<comment type="subunit">
    <text evidence="2">Homotetramer.</text>
</comment>
<dbReference type="HAMAP" id="MF_00984">
    <property type="entry name" value="SSB"/>
    <property type="match status" value="1"/>
</dbReference>
<dbReference type="Gene3D" id="2.40.50.140">
    <property type="entry name" value="Nucleic acid-binding proteins"/>
    <property type="match status" value="1"/>
</dbReference>
<comment type="caution">
    <text evidence="5">The sequence shown here is derived from an EMBL/GenBank/DDBJ whole genome shotgun (WGS) entry which is preliminary data.</text>
</comment>
<name>A0A1J4N7G9_9ACTN</name>
<evidence type="ECO:0000256" key="4">
    <source>
        <dbReference type="SAM" id="MobiDB-lite"/>
    </source>
</evidence>
<dbReference type="NCBIfam" id="TIGR00621">
    <property type="entry name" value="ssb"/>
    <property type="match status" value="1"/>
</dbReference>
<reference evidence="5" key="1">
    <citation type="submission" date="2016-10" db="EMBL/GenBank/DDBJ databases">
        <title>Draft Genome Sequence of Nocardioides luteus Strain BAFB, an Alkane-Degrading Bacterium Isolated from JP-7 Polluted Soil.</title>
        <authorList>
            <person name="Brown L."/>
            <person name="Ruiz O.N."/>
            <person name="Gunasekera T."/>
        </authorList>
    </citation>
    <scope>NUCLEOTIDE SEQUENCE [LARGE SCALE GENOMIC DNA]</scope>
    <source>
        <strain evidence="5">BAFB</strain>
    </source>
</reference>
<dbReference type="STRING" id="1844.UG56_010450"/>
<dbReference type="InterPro" id="IPR000424">
    <property type="entry name" value="Primosome_PriB/ssb"/>
</dbReference>
<keyword evidence="1 2" id="KW-0238">DNA-binding</keyword>
<dbReference type="GO" id="GO:0003697">
    <property type="term" value="F:single-stranded DNA binding"/>
    <property type="evidence" value="ECO:0007669"/>
    <property type="project" value="UniProtKB-UniRule"/>
</dbReference>
<dbReference type="EMBL" id="JZDQ02000012">
    <property type="protein sequence ID" value="OIJ26911.1"/>
    <property type="molecule type" value="Genomic_DNA"/>
</dbReference>
<dbReference type="CDD" id="cd04496">
    <property type="entry name" value="SSB_OBF"/>
    <property type="match status" value="1"/>
</dbReference>
<dbReference type="GO" id="GO:0009295">
    <property type="term" value="C:nucleoid"/>
    <property type="evidence" value="ECO:0007669"/>
    <property type="project" value="TreeGrafter"/>
</dbReference>
<dbReference type="SUPFAM" id="SSF50249">
    <property type="entry name" value="Nucleic acid-binding proteins"/>
    <property type="match status" value="1"/>
</dbReference>
<dbReference type="Proteomes" id="UP000033772">
    <property type="component" value="Unassembled WGS sequence"/>
</dbReference>
<dbReference type="InterPro" id="IPR012340">
    <property type="entry name" value="NA-bd_OB-fold"/>
</dbReference>
<dbReference type="PROSITE" id="PS50935">
    <property type="entry name" value="SSB"/>
    <property type="match status" value="1"/>
</dbReference>
<evidence type="ECO:0000313" key="6">
    <source>
        <dbReference type="Proteomes" id="UP000033772"/>
    </source>
</evidence>
<feature type="region of interest" description="Disordered" evidence="4">
    <location>
        <begin position="110"/>
        <end position="175"/>
    </location>
</feature>
<dbReference type="AlphaFoldDB" id="A0A1J4N7G9"/>
<dbReference type="InterPro" id="IPR011344">
    <property type="entry name" value="ssDNA-bd"/>
</dbReference>
<proteinExistence type="inferred from homology"/>
<comment type="caution">
    <text evidence="2">Lacks conserved residue(s) required for the propagation of feature annotation.</text>
</comment>
<evidence type="ECO:0000256" key="1">
    <source>
        <dbReference type="ARBA" id="ARBA00023125"/>
    </source>
</evidence>
<accession>A0A1J4N7G9</accession>
<organism evidence="5 6">
    <name type="scientific">Nocardioides luteus</name>
    <dbReference type="NCBI Taxonomy" id="1844"/>
    <lineage>
        <taxon>Bacteria</taxon>
        <taxon>Bacillati</taxon>
        <taxon>Actinomycetota</taxon>
        <taxon>Actinomycetes</taxon>
        <taxon>Propionibacteriales</taxon>
        <taxon>Nocardioidaceae</taxon>
        <taxon>Nocardioides</taxon>
    </lineage>
</organism>
<dbReference type="Pfam" id="PF00436">
    <property type="entry name" value="SSB"/>
    <property type="match status" value="1"/>
</dbReference>
<dbReference type="GO" id="GO:0006260">
    <property type="term" value="P:DNA replication"/>
    <property type="evidence" value="ECO:0007669"/>
    <property type="project" value="InterPro"/>
</dbReference>
<gene>
    <name evidence="5" type="ORF">UG56_010450</name>
</gene>
<dbReference type="PANTHER" id="PTHR10302">
    <property type="entry name" value="SINGLE-STRANDED DNA-BINDING PROTEIN"/>
    <property type="match status" value="1"/>
</dbReference>
<dbReference type="PANTHER" id="PTHR10302:SF27">
    <property type="entry name" value="SINGLE-STRANDED DNA-BINDING PROTEIN"/>
    <property type="match status" value="1"/>
</dbReference>
<evidence type="ECO:0000313" key="5">
    <source>
        <dbReference type="EMBL" id="OIJ26911.1"/>
    </source>
</evidence>
<keyword evidence="6" id="KW-1185">Reference proteome</keyword>
<evidence type="ECO:0000256" key="2">
    <source>
        <dbReference type="HAMAP-Rule" id="MF_00984"/>
    </source>
</evidence>
<feature type="compositionally biased region" description="Low complexity" evidence="4">
    <location>
        <begin position="119"/>
        <end position="128"/>
    </location>
</feature>